<dbReference type="GO" id="GO:0005829">
    <property type="term" value="C:cytosol"/>
    <property type="evidence" value="ECO:0007669"/>
    <property type="project" value="TreeGrafter"/>
</dbReference>
<dbReference type="InterPro" id="IPR050795">
    <property type="entry name" value="Asn_Synthetase"/>
</dbReference>
<dbReference type="PANTHER" id="PTHR11772">
    <property type="entry name" value="ASPARAGINE SYNTHETASE"/>
    <property type="match status" value="1"/>
</dbReference>
<gene>
    <name evidence="4" type="ORF">EVOR1521_LOCUS9712</name>
</gene>
<keyword evidence="1" id="KW-0547">Nucleotide-binding</keyword>
<evidence type="ECO:0000256" key="1">
    <source>
        <dbReference type="ARBA" id="ARBA00022741"/>
    </source>
</evidence>
<keyword evidence="2" id="KW-0067">ATP-binding</keyword>
<dbReference type="InterPro" id="IPR014729">
    <property type="entry name" value="Rossmann-like_a/b/a_fold"/>
</dbReference>
<organism evidence="4 5">
    <name type="scientific">Effrenium voratum</name>
    <dbReference type="NCBI Taxonomy" id="2562239"/>
    <lineage>
        <taxon>Eukaryota</taxon>
        <taxon>Sar</taxon>
        <taxon>Alveolata</taxon>
        <taxon>Dinophyceae</taxon>
        <taxon>Suessiales</taxon>
        <taxon>Symbiodiniaceae</taxon>
        <taxon>Effrenium</taxon>
    </lineage>
</organism>
<dbReference type="Gene3D" id="3.40.50.620">
    <property type="entry name" value="HUPs"/>
    <property type="match status" value="1"/>
</dbReference>
<dbReference type="PANTHER" id="PTHR11772:SF2">
    <property type="entry name" value="ASPARAGINE SYNTHETASE [GLUTAMINE-HYDROLYZING]"/>
    <property type="match status" value="1"/>
</dbReference>
<evidence type="ECO:0000313" key="5">
    <source>
        <dbReference type="Proteomes" id="UP001178507"/>
    </source>
</evidence>
<dbReference type="CDD" id="cd01991">
    <property type="entry name" value="Asn_synthase_B_C"/>
    <property type="match status" value="1"/>
</dbReference>
<dbReference type="GO" id="GO:0004066">
    <property type="term" value="F:asparagine synthase (glutamine-hydrolyzing) activity"/>
    <property type="evidence" value="ECO:0007669"/>
    <property type="project" value="InterPro"/>
</dbReference>
<dbReference type="Proteomes" id="UP001178507">
    <property type="component" value="Unassembled WGS sequence"/>
</dbReference>
<feature type="domain" description="Asparagine synthetase" evidence="3">
    <location>
        <begin position="11"/>
        <end position="137"/>
    </location>
</feature>
<dbReference type="SUPFAM" id="SSF52402">
    <property type="entry name" value="Adenine nucleotide alpha hydrolases-like"/>
    <property type="match status" value="1"/>
</dbReference>
<proteinExistence type="predicted"/>
<dbReference type="AlphaFoldDB" id="A0AA36I7A3"/>
<accession>A0AA36I7A3</accession>
<evidence type="ECO:0000256" key="2">
    <source>
        <dbReference type="ARBA" id="ARBA00022840"/>
    </source>
</evidence>
<keyword evidence="5" id="KW-1185">Reference proteome</keyword>
<name>A0AA36I7A3_9DINO</name>
<dbReference type="GO" id="GO:0006529">
    <property type="term" value="P:asparagine biosynthetic process"/>
    <property type="evidence" value="ECO:0007669"/>
    <property type="project" value="InterPro"/>
</dbReference>
<protein>
    <recommendedName>
        <fullName evidence="3">Asparagine synthetase domain-containing protein</fullName>
    </recommendedName>
</protein>
<dbReference type="InterPro" id="IPR001962">
    <property type="entry name" value="Asn_synthase"/>
</dbReference>
<dbReference type="Pfam" id="PF00733">
    <property type="entry name" value="Asn_synthase"/>
    <property type="match status" value="1"/>
</dbReference>
<dbReference type="EMBL" id="CAUJNA010000890">
    <property type="protein sequence ID" value="CAJ1382314.1"/>
    <property type="molecule type" value="Genomic_DNA"/>
</dbReference>
<comment type="caution">
    <text evidence="4">The sequence shown here is derived from an EMBL/GenBank/DDBJ whole genome shotgun (WGS) entry which is preliminary data.</text>
</comment>
<reference evidence="4" key="1">
    <citation type="submission" date="2023-08" db="EMBL/GenBank/DDBJ databases">
        <authorList>
            <person name="Chen Y."/>
            <person name="Shah S."/>
            <person name="Dougan E. K."/>
            <person name="Thang M."/>
            <person name="Chan C."/>
        </authorList>
    </citation>
    <scope>NUCLEOTIDE SEQUENCE</scope>
</reference>
<evidence type="ECO:0000259" key="3">
    <source>
        <dbReference type="Pfam" id="PF00733"/>
    </source>
</evidence>
<evidence type="ECO:0000313" key="4">
    <source>
        <dbReference type="EMBL" id="CAJ1382314.1"/>
    </source>
</evidence>
<sequence length="228" mass="25470">MSRNSQRRQHTGPAAWPQLHSFSIGLRGSRELSARLAVSHFLGTVHHEYVFTVEEALDALPDVIYHLETFDVTTIRASTPMYLMARRIRATGVKMVLSGEGADEIFGGYLYFHKAPNAEEFHAENVRKARVVLRKRNRWGPAPMERPSHGVVVSCGRFLFLFLLLTFKHPKGPQGGETHMLMSSCPDALIATYCQAVKNPSGLKLLARCNAPRSAPSHWLLLAVLTPK</sequence>
<dbReference type="GO" id="GO:0005524">
    <property type="term" value="F:ATP binding"/>
    <property type="evidence" value="ECO:0007669"/>
    <property type="project" value="UniProtKB-KW"/>
</dbReference>